<dbReference type="SUPFAM" id="SSF56784">
    <property type="entry name" value="HAD-like"/>
    <property type="match status" value="1"/>
</dbReference>
<dbReference type="Pfam" id="PF13671">
    <property type="entry name" value="AAA_33"/>
    <property type="match status" value="2"/>
</dbReference>
<dbReference type="InterPro" id="IPR027417">
    <property type="entry name" value="P-loop_NTPase"/>
</dbReference>
<reference evidence="2 3" key="1">
    <citation type="submission" date="2024-01" db="EMBL/GenBank/DDBJ databases">
        <authorList>
            <person name="Allen C."/>
            <person name="Tagirdzhanova G."/>
        </authorList>
    </citation>
    <scope>NUCLEOTIDE SEQUENCE [LARGE SCALE GENOMIC DNA]</scope>
</reference>
<dbReference type="Gene3D" id="3.40.50.300">
    <property type="entry name" value="P-loop containing nucleotide triphosphate hydrolases"/>
    <property type="match status" value="1"/>
</dbReference>
<dbReference type="SUPFAM" id="SSF52540">
    <property type="entry name" value="P-loop containing nucleoside triphosphate hydrolases"/>
    <property type="match status" value="1"/>
</dbReference>
<comment type="caution">
    <text evidence="2">The sequence shown here is derived from an EMBL/GenBank/DDBJ whole genome shotgun (WGS) entry which is preliminary data.</text>
</comment>
<dbReference type="GO" id="GO:0016301">
    <property type="term" value="F:kinase activity"/>
    <property type="evidence" value="ECO:0007669"/>
    <property type="project" value="UniProtKB-KW"/>
</dbReference>
<feature type="compositionally biased region" description="Basic and acidic residues" evidence="1">
    <location>
        <begin position="258"/>
        <end position="268"/>
    </location>
</feature>
<dbReference type="Gene3D" id="3.40.50.1000">
    <property type="entry name" value="HAD superfamily/HAD-like"/>
    <property type="match status" value="1"/>
</dbReference>
<dbReference type="InterPro" id="IPR013954">
    <property type="entry name" value="PNK3P"/>
</dbReference>
<dbReference type="InterPro" id="IPR006549">
    <property type="entry name" value="HAD-SF_hydro_IIIA"/>
</dbReference>
<gene>
    <name evidence="2" type="primary">pnk1</name>
    <name evidence="2" type="ORF">SCUCBS95973_002229</name>
</gene>
<keyword evidence="2" id="KW-0808">Transferase</keyword>
<evidence type="ECO:0000256" key="1">
    <source>
        <dbReference type="SAM" id="MobiDB-lite"/>
    </source>
</evidence>
<dbReference type="PANTHER" id="PTHR12083">
    <property type="entry name" value="BIFUNCTIONAL POLYNUCLEOTIDE PHOSPHATASE/KINASE"/>
    <property type="match status" value="1"/>
</dbReference>
<protein>
    <submittedName>
        <fullName evidence="2">DNA kinase/phosphatase Pnk1</fullName>
    </submittedName>
</protein>
<accession>A0ABP0B589</accession>
<keyword evidence="3" id="KW-1185">Reference proteome</keyword>
<feature type="region of interest" description="Disordered" evidence="1">
    <location>
        <begin position="179"/>
        <end position="202"/>
    </location>
</feature>
<dbReference type="Pfam" id="PF08645">
    <property type="entry name" value="PNK3P"/>
    <property type="match status" value="1"/>
</dbReference>
<feature type="region of interest" description="Disordered" evidence="1">
    <location>
        <begin position="249"/>
        <end position="268"/>
    </location>
</feature>
<dbReference type="NCBIfam" id="TIGR01662">
    <property type="entry name" value="HAD-SF-IIIA"/>
    <property type="match status" value="1"/>
</dbReference>
<dbReference type="Proteomes" id="UP001642405">
    <property type="component" value="Unassembled WGS sequence"/>
</dbReference>
<organism evidence="2 3">
    <name type="scientific">Sporothrix curviconia</name>
    <dbReference type="NCBI Taxonomy" id="1260050"/>
    <lineage>
        <taxon>Eukaryota</taxon>
        <taxon>Fungi</taxon>
        <taxon>Dikarya</taxon>
        <taxon>Ascomycota</taxon>
        <taxon>Pezizomycotina</taxon>
        <taxon>Sordariomycetes</taxon>
        <taxon>Sordariomycetidae</taxon>
        <taxon>Ophiostomatales</taxon>
        <taxon>Ophiostomataceae</taxon>
        <taxon>Sporothrix</taxon>
    </lineage>
</organism>
<proteinExistence type="predicted"/>
<name>A0ABP0B589_9PEZI</name>
<dbReference type="InterPro" id="IPR036412">
    <property type="entry name" value="HAD-like_sf"/>
</dbReference>
<dbReference type="InterPro" id="IPR006551">
    <property type="entry name" value="Polynucleotide_phosphatase"/>
</dbReference>
<dbReference type="EMBL" id="CAWUHB010000009">
    <property type="protein sequence ID" value="CAK7214720.1"/>
    <property type="molecule type" value="Genomic_DNA"/>
</dbReference>
<dbReference type="NCBIfam" id="TIGR01664">
    <property type="entry name" value="DNA-3'-Pase"/>
    <property type="match status" value="1"/>
</dbReference>
<dbReference type="PANTHER" id="PTHR12083:SF9">
    <property type="entry name" value="BIFUNCTIONAL POLYNUCLEOTIDE PHOSPHATASE_KINASE"/>
    <property type="match status" value="1"/>
</dbReference>
<keyword evidence="2" id="KW-0418">Kinase</keyword>
<dbReference type="InterPro" id="IPR023214">
    <property type="entry name" value="HAD_sf"/>
</dbReference>
<evidence type="ECO:0000313" key="3">
    <source>
        <dbReference type="Proteomes" id="UP001642405"/>
    </source>
</evidence>
<evidence type="ECO:0000313" key="2">
    <source>
        <dbReference type="EMBL" id="CAK7214720.1"/>
    </source>
</evidence>
<sequence length="520" mass="56989">MPPSPKAPPSAAAAAAASRKDRSSRTPMLAAKRKANSSDAHDPSISPPPTRRKVQSTVSKTVVSSFFTPASQKPKAKSLIVWEERAPADGVSATLLVATFQPEGAKEAADDDAPESPRRRKVAAFDLDATLITTASGKKHADSATDWTWWDRTVPQRLRTLHDEGYAVVIFSNQNGLVLHPEADPKKSKTPKPNPKTGAPDRVANFKQKCAGVLTDLGLPVRLYAATGKDWFRKPRPGMWQEMAKDLGLITGGDNGDNGDRGEKGDERRDHLDLKESFFVGDAAGRVPYLRNGKTVPKDFSCSDRNLAANVGVRFATPEEYFLGEAAREFVRGFDLAEHPFADAAAATLDEAPAFTKGDGQELVVFCGPPGAGKSTFFRSHLEPLGFERVNQDTLKSKDKCVKVATALLQDGSSVAIDNTNPDPTTRALWVDLAKKHRVPVRCVWFKTSPAICEHNDAVRSQNKLLNPDNREALPRIAFNGFFSRFREPKVAEGFSDITEVAFTFRGTEEEYALWGRYWL</sequence>
<feature type="region of interest" description="Disordered" evidence="1">
    <location>
        <begin position="1"/>
        <end position="57"/>
    </location>
</feature>